<reference evidence="2" key="4">
    <citation type="submission" date="2019-03" db="UniProtKB">
        <authorList>
            <consortium name="EnsemblPlants"/>
        </authorList>
    </citation>
    <scope>IDENTIFICATION</scope>
</reference>
<keyword evidence="3" id="KW-1185">Reference proteome</keyword>
<reference evidence="3" key="1">
    <citation type="journal article" date="2014" name="Science">
        <title>Ancient hybridizations among the ancestral genomes of bread wheat.</title>
        <authorList>
            <consortium name="International Wheat Genome Sequencing Consortium,"/>
            <person name="Marcussen T."/>
            <person name="Sandve S.R."/>
            <person name="Heier L."/>
            <person name="Spannagl M."/>
            <person name="Pfeifer M."/>
            <person name="Jakobsen K.S."/>
            <person name="Wulff B.B."/>
            <person name="Steuernagel B."/>
            <person name="Mayer K.F."/>
            <person name="Olsen O.A."/>
        </authorList>
    </citation>
    <scope>NUCLEOTIDE SEQUENCE [LARGE SCALE GENOMIC DNA]</scope>
    <source>
        <strain evidence="3">cv. AL8/78</strain>
    </source>
</reference>
<reference evidence="2" key="5">
    <citation type="journal article" date="2021" name="G3 (Bethesda)">
        <title>Aegilops tauschii genome assembly Aet v5.0 features greater sequence contiguity and improved annotation.</title>
        <authorList>
            <person name="Wang L."/>
            <person name="Zhu T."/>
            <person name="Rodriguez J.C."/>
            <person name="Deal K.R."/>
            <person name="Dubcovsky J."/>
            <person name="McGuire P.E."/>
            <person name="Lux T."/>
            <person name="Spannagl M."/>
            <person name="Mayer K.F.X."/>
            <person name="Baldrich P."/>
            <person name="Meyers B.C."/>
            <person name="Huo N."/>
            <person name="Gu Y.Q."/>
            <person name="Zhou H."/>
            <person name="Devos K.M."/>
            <person name="Bennetzen J.L."/>
            <person name="Unver T."/>
            <person name="Budak H."/>
            <person name="Gulick P.J."/>
            <person name="Galiba G."/>
            <person name="Kalapos B."/>
            <person name="Nelson D.R."/>
            <person name="Li P."/>
            <person name="You F.M."/>
            <person name="Luo M.C."/>
            <person name="Dvorak J."/>
        </authorList>
    </citation>
    <scope>NUCLEOTIDE SEQUENCE [LARGE SCALE GENOMIC DNA]</scope>
    <source>
        <strain evidence="2">cv. AL8/78</strain>
    </source>
</reference>
<feature type="compositionally biased region" description="Basic and acidic residues" evidence="1">
    <location>
        <begin position="41"/>
        <end position="72"/>
    </location>
</feature>
<reference evidence="2" key="3">
    <citation type="journal article" date="2017" name="Nature">
        <title>Genome sequence of the progenitor of the wheat D genome Aegilops tauschii.</title>
        <authorList>
            <person name="Luo M.C."/>
            <person name="Gu Y.Q."/>
            <person name="Puiu D."/>
            <person name="Wang H."/>
            <person name="Twardziok S.O."/>
            <person name="Deal K.R."/>
            <person name="Huo N."/>
            <person name="Zhu T."/>
            <person name="Wang L."/>
            <person name="Wang Y."/>
            <person name="McGuire P.E."/>
            <person name="Liu S."/>
            <person name="Long H."/>
            <person name="Ramasamy R.K."/>
            <person name="Rodriguez J.C."/>
            <person name="Van S.L."/>
            <person name="Yuan L."/>
            <person name="Wang Z."/>
            <person name="Xia Z."/>
            <person name="Xiao L."/>
            <person name="Anderson O.D."/>
            <person name="Ouyang S."/>
            <person name="Liang Y."/>
            <person name="Zimin A.V."/>
            <person name="Pertea G."/>
            <person name="Qi P."/>
            <person name="Bennetzen J.L."/>
            <person name="Dai X."/>
            <person name="Dawson M.W."/>
            <person name="Muller H.G."/>
            <person name="Kugler K."/>
            <person name="Rivarola-Duarte L."/>
            <person name="Spannagl M."/>
            <person name="Mayer K.F.X."/>
            <person name="Lu F.H."/>
            <person name="Bevan M.W."/>
            <person name="Leroy P."/>
            <person name="Li P."/>
            <person name="You F.M."/>
            <person name="Sun Q."/>
            <person name="Liu Z."/>
            <person name="Lyons E."/>
            <person name="Wicker T."/>
            <person name="Salzberg S.L."/>
            <person name="Devos K.M."/>
            <person name="Dvorak J."/>
        </authorList>
    </citation>
    <scope>NUCLEOTIDE SEQUENCE [LARGE SCALE GENOMIC DNA]</scope>
    <source>
        <strain evidence="2">cv. AL8/78</strain>
    </source>
</reference>
<evidence type="ECO:0000256" key="1">
    <source>
        <dbReference type="SAM" id="MobiDB-lite"/>
    </source>
</evidence>
<name>A0A453DKP0_AEGTS</name>
<dbReference type="EnsemblPlants" id="AET2Gv21286700.1">
    <property type="protein sequence ID" value="AET2Gv21286700.1"/>
    <property type="gene ID" value="AET2Gv21286700"/>
</dbReference>
<evidence type="ECO:0000313" key="3">
    <source>
        <dbReference type="Proteomes" id="UP000015105"/>
    </source>
</evidence>
<dbReference type="AlphaFoldDB" id="A0A453DKP0"/>
<feature type="region of interest" description="Disordered" evidence="1">
    <location>
        <begin position="126"/>
        <end position="145"/>
    </location>
</feature>
<dbReference type="Proteomes" id="UP000015105">
    <property type="component" value="Chromosome 2D"/>
</dbReference>
<proteinExistence type="predicted"/>
<protein>
    <submittedName>
        <fullName evidence="2">Uncharacterized protein</fullName>
    </submittedName>
</protein>
<sequence length="164" mass="18121">FPRAPHPRSCGLDGAAAPLIHAPHLLGLGYATSWWSPVDMRPPKDETPCGRKKPSSTDEGKDVEGKGSEHGQKPTPASSGRLDLDGVLVAPITIWVIRADGFICSHLLREAHGRDLVLRPRRRRLMLQDPRPRRSTPTPRRRPHLLPLPQRQELLLPGGPHQGV</sequence>
<accession>A0A453DKP0</accession>
<dbReference type="Gramene" id="AET2Gv21286700.1">
    <property type="protein sequence ID" value="AET2Gv21286700.1"/>
    <property type="gene ID" value="AET2Gv21286700"/>
</dbReference>
<evidence type="ECO:0000313" key="2">
    <source>
        <dbReference type="EnsemblPlants" id="AET2Gv21286700.1"/>
    </source>
</evidence>
<feature type="region of interest" description="Disordered" evidence="1">
    <location>
        <begin position="41"/>
        <end position="82"/>
    </location>
</feature>
<organism evidence="2 3">
    <name type="scientific">Aegilops tauschii subsp. strangulata</name>
    <name type="common">Goatgrass</name>
    <dbReference type="NCBI Taxonomy" id="200361"/>
    <lineage>
        <taxon>Eukaryota</taxon>
        <taxon>Viridiplantae</taxon>
        <taxon>Streptophyta</taxon>
        <taxon>Embryophyta</taxon>
        <taxon>Tracheophyta</taxon>
        <taxon>Spermatophyta</taxon>
        <taxon>Magnoliopsida</taxon>
        <taxon>Liliopsida</taxon>
        <taxon>Poales</taxon>
        <taxon>Poaceae</taxon>
        <taxon>BOP clade</taxon>
        <taxon>Pooideae</taxon>
        <taxon>Triticodae</taxon>
        <taxon>Triticeae</taxon>
        <taxon>Triticinae</taxon>
        <taxon>Aegilops</taxon>
    </lineage>
</organism>
<reference evidence="3" key="2">
    <citation type="journal article" date="2017" name="Nat. Plants">
        <title>The Aegilops tauschii genome reveals multiple impacts of transposons.</title>
        <authorList>
            <person name="Zhao G."/>
            <person name="Zou C."/>
            <person name="Li K."/>
            <person name="Wang K."/>
            <person name="Li T."/>
            <person name="Gao L."/>
            <person name="Zhang X."/>
            <person name="Wang H."/>
            <person name="Yang Z."/>
            <person name="Liu X."/>
            <person name="Jiang W."/>
            <person name="Mao L."/>
            <person name="Kong X."/>
            <person name="Jiao Y."/>
            <person name="Jia J."/>
        </authorList>
    </citation>
    <scope>NUCLEOTIDE SEQUENCE [LARGE SCALE GENOMIC DNA]</scope>
    <source>
        <strain evidence="3">cv. AL8/78</strain>
    </source>
</reference>